<gene>
    <name evidence="4" type="ORF">Poly30_52130</name>
</gene>
<dbReference type="Proteomes" id="UP000320390">
    <property type="component" value="Chromosome"/>
</dbReference>
<feature type="transmembrane region" description="Helical" evidence="3">
    <location>
        <begin position="180"/>
        <end position="208"/>
    </location>
</feature>
<reference evidence="4 5" key="1">
    <citation type="submission" date="2019-02" db="EMBL/GenBank/DDBJ databases">
        <title>Deep-cultivation of Planctomycetes and their phenomic and genomic characterization uncovers novel biology.</title>
        <authorList>
            <person name="Wiegand S."/>
            <person name="Jogler M."/>
            <person name="Boedeker C."/>
            <person name="Pinto D."/>
            <person name="Vollmers J."/>
            <person name="Rivas-Marin E."/>
            <person name="Kohn T."/>
            <person name="Peeters S.H."/>
            <person name="Heuer A."/>
            <person name="Rast P."/>
            <person name="Oberbeckmann S."/>
            <person name="Bunk B."/>
            <person name="Jeske O."/>
            <person name="Meyerdierks A."/>
            <person name="Storesund J.E."/>
            <person name="Kallscheuer N."/>
            <person name="Luecker S."/>
            <person name="Lage O.M."/>
            <person name="Pohl T."/>
            <person name="Merkel B.J."/>
            <person name="Hornburger P."/>
            <person name="Mueller R.-W."/>
            <person name="Bruemmer F."/>
            <person name="Labrenz M."/>
            <person name="Spormann A.M."/>
            <person name="Op den Camp H."/>
            <person name="Overmann J."/>
            <person name="Amann R."/>
            <person name="Jetten M.S.M."/>
            <person name="Mascher T."/>
            <person name="Medema M.H."/>
            <person name="Devos D.P."/>
            <person name="Kaster A.-K."/>
            <person name="Ovreas L."/>
            <person name="Rohde M."/>
            <person name="Galperin M.Y."/>
            <person name="Jogler C."/>
        </authorList>
    </citation>
    <scope>NUCLEOTIDE SEQUENCE [LARGE SCALE GENOMIC DNA]</scope>
    <source>
        <strain evidence="4 5">Poly30</strain>
    </source>
</reference>
<feature type="transmembrane region" description="Helical" evidence="3">
    <location>
        <begin position="326"/>
        <end position="347"/>
    </location>
</feature>
<keyword evidence="2" id="KW-0802">TPR repeat</keyword>
<dbReference type="AlphaFoldDB" id="A0A518EZZ3"/>
<feature type="transmembrane region" description="Helical" evidence="3">
    <location>
        <begin position="220"/>
        <end position="245"/>
    </location>
</feature>
<evidence type="ECO:0000256" key="3">
    <source>
        <dbReference type="SAM" id="Phobius"/>
    </source>
</evidence>
<proteinExistence type="predicted"/>
<accession>A0A518EZZ3</accession>
<feature type="transmembrane region" description="Helical" evidence="3">
    <location>
        <begin position="266"/>
        <end position="290"/>
    </location>
</feature>
<feature type="transmembrane region" description="Helical" evidence="3">
    <location>
        <begin position="92"/>
        <end position="112"/>
    </location>
</feature>
<keyword evidence="3" id="KW-0812">Transmembrane</keyword>
<evidence type="ECO:0008006" key="6">
    <source>
        <dbReference type="Google" id="ProtNLM"/>
    </source>
</evidence>
<feature type="transmembrane region" description="Helical" evidence="3">
    <location>
        <begin position="302"/>
        <end position="319"/>
    </location>
</feature>
<evidence type="ECO:0000256" key="1">
    <source>
        <dbReference type="ARBA" id="ARBA00022737"/>
    </source>
</evidence>
<dbReference type="GO" id="GO:0000030">
    <property type="term" value="F:mannosyltransferase activity"/>
    <property type="evidence" value="ECO:0007669"/>
    <property type="project" value="TreeGrafter"/>
</dbReference>
<evidence type="ECO:0000256" key="2">
    <source>
        <dbReference type="ARBA" id="ARBA00022803"/>
    </source>
</evidence>
<dbReference type="EMBL" id="CP036434">
    <property type="protein sequence ID" value="QDV09655.1"/>
    <property type="molecule type" value="Genomic_DNA"/>
</dbReference>
<feature type="transmembrane region" description="Helical" evidence="3">
    <location>
        <begin position="156"/>
        <end position="173"/>
    </location>
</feature>
<dbReference type="GO" id="GO:0035269">
    <property type="term" value="P:protein O-linked glycosylation via mannose"/>
    <property type="evidence" value="ECO:0007669"/>
    <property type="project" value="TreeGrafter"/>
</dbReference>
<keyword evidence="3" id="KW-1133">Transmembrane helix</keyword>
<dbReference type="PANTHER" id="PTHR44227">
    <property type="match status" value="1"/>
</dbReference>
<feature type="transmembrane region" description="Helical" evidence="3">
    <location>
        <begin position="353"/>
        <end position="371"/>
    </location>
</feature>
<evidence type="ECO:0000313" key="5">
    <source>
        <dbReference type="Proteomes" id="UP000320390"/>
    </source>
</evidence>
<dbReference type="RefSeq" id="WP_145204401.1">
    <property type="nucleotide sequence ID" value="NZ_CP036434.1"/>
</dbReference>
<dbReference type="PANTHER" id="PTHR44227:SF3">
    <property type="entry name" value="PROTEIN O-MANNOSYL-TRANSFERASE TMTC4"/>
    <property type="match status" value="1"/>
</dbReference>
<keyword evidence="1" id="KW-0677">Repeat</keyword>
<feature type="transmembrane region" description="Helical" evidence="3">
    <location>
        <begin position="124"/>
        <end position="144"/>
    </location>
</feature>
<protein>
    <recommendedName>
        <fullName evidence="6">Glycosyltransferase RgtA/B/C/D-like domain-containing protein</fullName>
    </recommendedName>
</protein>
<sequence length="478" mass="48371">MPFVRAFGLLALCLIVSALLYGGAGDGALLGFDGYPLIAASRVGSAADLFSVLGDELMGGRYPDGAFYRPLVHLSFTVNDWMGGGTLDPAPFRWTDVVIAAIAATVIGAIAARLIERLWPVPNLRVPAAVAAVIAALVFLMHRSQLDVVPYAPRRADALCVLFVAGAALEALGARRGWAIALLSLAAFFSKETGVIAVPLVALIAVLAPPLEDDAWRPRWIAVAACAGAVAVGVAVRTAVLGGLGGHAESGTAAARDGAGEIVWTLWQLLAAGVPGGAPLVLGLIAAAAIGLPPTGTTGRTTVIAAAVWALAALGITAFSGRAHMWYVVALLPSVAILAGTAVGAALALRRPAPIAAGAAALVLAGLLMGASRNGPQSEALALAGPVARDQVARFTALVTELPPGARAQLNPYVMGVAGGEGAPPVFLHASYSLQALADLLRPDLEIAVVPPGQPTPPGAMATIELIFGPPPPDVLPH</sequence>
<dbReference type="GO" id="GO:0030968">
    <property type="term" value="P:endoplasmic reticulum unfolded protein response"/>
    <property type="evidence" value="ECO:0007669"/>
    <property type="project" value="TreeGrafter"/>
</dbReference>
<dbReference type="InterPro" id="IPR052346">
    <property type="entry name" value="O-mannosyl-transferase_TMTC"/>
</dbReference>
<name>A0A518EZZ3_9BACT</name>
<keyword evidence="5" id="KW-1185">Reference proteome</keyword>
<keyword evidence="3" id="KW-0472">Membrane</keyword>
<organism evidence="4 5">
    <name type="scientific">Saltatorellus ferox</name>
    <dbReference type="NCBI Taxonomy" id="2528018"/>
    <lineage>
        <taxon>Bacteria</taxon>
        <taxon>Pseudomonadati</taxon>
        <taxon>Planctomycetota</taxon>
        <taxon>Planctomycetia</taxon>
        <taxon>Planctomycetia incertae sedis</taxon>
        <taxon>Saltatorellus</taxon>
    </lineage>
</organism>
<evidence type="ECO:0000313" key="4">
    <source>
        <dbReference type="EMBL" id="QDV09655.1"/>
    </source>
</evidence>